<organism evidence="1 2">
    <name type="scientific">Mycobacterium timonense</name>
    <dbReference type="NCBI Taxonomy" id="701043"/>
    <lineage>
        <taxon>Bacteria</taxon>
        <taxon>Bacillati</taxon>
        <taxon>Actinomycetota</taxon>
        <taxon>Actinomycetes</taxon>
        <taxon>Mycobacteriales</taxon>
        <taxon>Mycobacteriaceae</taxon>
        <taxon>Mycobacterium</taxon>
        <taxon>Mycobacterium avium complex (MAC)</taxon>
    </lineage>
</organism>
<evidence type="ECO:0000313" key="2">
    <source>
        <dbReference type="Proteomes" id="UP000465301"/>
    </source>
</evidence>
<sequence length="141" mass="16469">MMIRDRSPDDKSAKLQTEIDWLSKKFGVRPMPVGFRTTDGLNILIADDGTYHFTFYERGKLGFDRIGSLDDLLYWYTEGVVTRQASKWVGDRAERFKYEYQVLSQINTHWAKRRVRELATAFRRYGQPEDIALLPDIGEAL</sequence>
<dbReference type="Proteomes" id="UP000465301">
    <property type="component" value="Unassembled WGS sequence"/>
</dbReference>
<name>A0A7I9Z8B1_9MYCO</name>
<proteinExistence type="predicted"/>
<dbReference type="EMBL" id="BLLA01000001">
    <property type="protein sequence ID" value="GFG97204.1"/>
    <property type="molecule type" value="Genomic_DNA"/>
</dbReference>
<protein>
    <recommendedName>
        <fullName evidence="3">Immunity protein 63 domain-containing protein</fullName>
    </recommendedName>
</protein>
<dbReference type="AlphaFoldDB" id="A0A7I9Z8B1"/>
<keyword evidence="2" id="KW-1185">Reference proteome</keyword>
<gene>
    <name evidence="1" type="ORF">MTIM_30830</name>
</gene>
<comment type="caution">
    <text evidence="1">The sequence shown here is derived from an EMBL/GenBank/DDBJ whole genome shotgun (WGS) entry which is preliminary data.</text>
</comment>
<accession>A0A7I9Z8B1</accession>
<reference evidence="1 2" key="1">
    <citation type="journal article" date="2019" name="Emerg. Microbes Infect.">
        <title>Comprehensive subspecies identification of 175 nontuberculous mycobacteria species based on 7547 genomic profiles.</title>
        <authorList>
            <person name="Matsumoto Y."/>
            <person name="Kinjo T."/>
            <person name="Motooka D."/>
            <person name="Nabeya D."/>
            <person name="Jung N."/>
            <person name="Uechi K."/>
            <person name="Horii T."/>
            <person name="Iida T."/>
            <person name="Fujita J."/>
            <person name="Nakamura S."/>
        </authorList>
    </citation>
    <scope>NUCLEOTIDE SEQUENCE [LARGE SCALE GENOMIC DNA]</scope>
    <source>
        <strain evidence="1 2">JCM 30726</strain>
    </source>
</reference>
<evidence type="ECO:0000313" key="1">
    <source>
        <dbReference type="EMBL" id="GFG97204.1"/>
    </source>
</evidence>
<evidence type="ECO:0008006" key="3">
    <source>
        <dbReference type="Google" id="ProtNLM"/>
    </source>
</evidence>